<evidence type="ECO:0000313" key="3">
    <source>
        <dbReference type="Proteomes" id="UP001209878"/>
    </source>
</evidence>
<dbReference type="Proteomes" id="UP001209878">
    <property type="component" value="Unassembled WGS sequence"/>
</dbReference>
<comment type="caution">
    <text evidence="2">The sequence shown here is derived from an EMBL/GenBank/DDBJ whole genome shotgun (WGS) entry which is preliminary data.</text>
</comment>
<proteinExistence type="predicted"/>
<evidence type="ECO:0000313" key="2">
    <source>
        <dbReference type="EMBL" id="KAK2173442.1"/>
    </source>
</evidence>
<feature type="region of interest" description="Disordered" evidence="1">
    <location>
        <begin position="213"/>
        <end position="247"/>
    </location>
</feature>
<gene>
    <name evidence="2" type="ORF">NP493_873g00000</name>
</gene>
<reference evidence="2" key="1">
    <citation type="journal article" date="2023" name="Mol. Biol. Evol.">
        <title>Third-Generation Sequencing Reveals the Adaptive Role of the Epigenome in Three Deep-Sea Polychaetes.</title>
        <authorList>
            <person name="Perez M."/>
            <person name="Aroh O."/>
            <person name="Sun Y."/>
            <person name="Lan Y."/>
            <person name="Juniper S.K."/>
            <person name="Young C.R."/>
            <person name="Angers B."/>
            <person name="Qian P.Y."/>
        </authorList>
    </citation>
    <scope>NUCLEOTIDE SEQUENCE</scope>
    <source>
        <strain evidence="2">R07B-5</strain>
    </source>
</reference>
<name>A0AAD9KLB7_RIDPI</name>
<dbReference type="AlphaFoldDB" id="A0AAD9KLB7"/>
<accession>A0AAD9KLB7</accession>
<sequence>MTALVGQDLNLQRLITEALSNTCCKYFSGFKTNLTIAGTIGITVDNSRVCIVQISDDLRPDLSHRTKRICDQPLDRRPGACATQQVHVAAPSDSGILMTNNTIVIEPAKTKKHKQTVQSWNNTQSGSLHTGFPAPARNTRHLIPENSSLLSLLTTGTKPEDMMVTAEKPLPVAACGSTKKVQVPSRDPLRVPCSDAALDLCTGPERAMKVVSDKVHGPSPSTAMAGQSRVPSLTDSNNGTGDTSCTNNIDGNATQFLQKLMKGVTEETTGTSSRPTHLNDISFGSAAKRVKLEVVETPAKLCNSLHPNAAHVTTSLPNVRSECTESILTSATAGSKTARDEVATKSCITQAPITVKKNVVMAEQDEGGDKNSSAFVDMESVVSAHPVVSALPVVKSESAKAEAHVLSTGRNCRSEKSEIDLTTGTTMTMNDLVDFYIRKEIFHNRK</sequence>
<feature type="compositionally biased region" description="Polar residues" evidence="1">
    <location>
        <begin position="219"/>
        <end position="247"/>
    </location>
</feature>
<organism evidence="2 3">
    <name type="scientific">Ridgeia piscesae</name>
    <name type="common">Tubeworm</name>
    <dbReference type="NCBI Taxonomy" id="27915"/>
    <lineage>
        <taxon>Eukaryota</taxon>
        <taxon>Metazoa</taxon>
        <taxon>Spiralia</taxon>
        <taxon>Lophotrochozoa</taxon>
        <taxon>Annelida</taxon>
        <taxon>Polychaeta</taxon>
        <taxon>Sedentaria</taxon>
        <taxon>Canalipalpata</taxon>
        <taxon>Sabellida</taxon>
        <taxon>Siboglinidae</taxon>
        <taxon>Ridgeia</taxon>
    </lineage>
</organism>
<dbReference type="EMBL" id="JAODUO010000874">
    <property type="protein sequence ID" value="KAK2173442.1"/>
    <property type="molecule type" value="Genomic_DNA"/>
</dbReference>
<keyword evidence="3" id="KW-1185">Reference proteome</keyword>
<protein>
    <submittedName>
        <fullName evidence="2">Uncharacterized protein</fullName>
    </submittedName>
</protein>
<evidence type="ECO:0000256" key="1">
    <source>
        <dbReference type="SAM" id="MobiDB-lite"/>
    </source>
</evidence>